<dbReference type="InterPro" id="IPR029063">
    <property type="entry name" value="SAM-dependent_MTases_sf"/>
</dbReference>
<sequence>MTPHETYLQDRLDQYNFYHFIRLTENVQTKGIAEYVPTQQGVLAAIKRLDLKGHRVLDIGCRDGLYSFEAEKAGASEIIGIDNCISNAAVEVLIPELNSKVQMHEQNLFDLTERTYGKFDTIIFAGVLYHLRYPFWALKLLRDLLSDRGQMILETGVMLNDNQYPLLFCPTEDESPYEATSVTFFNPKALRDTLATLGLQVTHIELLNHPDLLEREPTLGLKDRVKRFLGRTPDRIIDRLTLTCRVGEPTSSSETRQYWDGTHELE</sequence>
<name>A0A7W5DU92_9BACT</name>
<dbReference type="Gene3D" id="3.40.50.150">
    <property type="entry name" value="Vaccinia Virus protein VP39"/>
    <property type="match status" value="1"/>
</dbReference>
<dbReference type="InterPro" id="IPR027555">
    <property type="entry name" value="Mo5U34_MeTrfas-like"/>
</dbReference>
<comment type="caution">
    <text evidence="1">The sequence shown here is derived from an EMBL/GenBank/DDBJ whole genome shotgun (WGS) entry which is preliminary data.</text>
</comment>
<dbReference type="EMBL" id="JACHXU010000001">
    <property type="protein sequence ID" value="MBB3204274.1"/>
    <property type="molecule type" value="Genomic_DNA"/>
</dbReference>
<evidence type="ECO:0000313" key="2">
    <source>
        <dbReference type="Proteomes" id="UP000536179"/>
    </source>
</evidence>
<dbReference type="PANTHER" id="PTHR43861">
    <property type="entry name" value="TRANS-ACONITATE 2-METHYLTRANSFERASE-RELATED"/>
    <property type="match status" value="1"/>
</dbReference>
<reference evidence="1 2" key="1">
    <citation type="submission" date="2020-08" db="EMBL/GenBank/DDBJ databases">
        <title>Genomic Encyclopedia of Type Strains, Phase III (KMG-III): the genomes of soil and plant-associated and newly described type strains.</title>
        <authorList>
            <person name="Whitman W."/>
        </authorList>
    </citation>
    <scope>NUCLEOTIDE SEQUENCE [LARGE SCALE GENOMIC DNA]</scope>
    <source>
        <strain evidence="1 2">CECT 8075</strain>
    </source>
</reference>
<proteinExistence type="predicted"/>
<dbReference type="AlphaFoldDB" id="A0A7W5DU92"/>
<dbReference type="Proteomes" id="UP000536179">
    <property type="component" value="Unassembled WGS sequence"/>
</dbReference>
<dbReference type="CDD" id="cd02440">
    <property type="entry name" value="AdoMet_MTases"/>
    <property type="match status" value="1"/>
</dbReference>
<dbReference type="RefSeq" id="WP_184300138.1">
    <property type="nucleotide sequence ID" value="NZ_JACHXU010000001.1"/>
</dbReference>
<dbReference type="SUPFAM" id="SSF53335">
    <property type="entry name" value="S-adenosyl-L-methionine-dependent methyltransferases"/>
    <property type="match status" value="1"/>
</dbReference>
<dbReference type="Pfam" id="PF08003">
    <property type="entry name" value="Methyltransf_9"/>
    <property type="match status" value="1"/>
</dbReference>
<dbReference type="GO" id="GO:0008168">
    <property type="term" value="F:methyltransferase activity"/>
    <property type="evidence" value="ECO:0007669"/>
    <property type="project" value="UniProtKB-KW"/>
</dbReference>
<protein>
    <submittedName>
        <fullName evidence="1">SAM-dependent methyltransferase</fullName>
    </submittedName>
</protein>
<keyword evidence="2" id="KW-1185">Reference proteome</keyword>
<gene>
    <name evidence="1" type="ORF">FHS27_000038</name>
</gene>
<keyword evidence="1" id="KW-0489">Methyltransferase</keyword>
<evidence type="ECO:0000313" key="1">
    <source>
        <dbReference type="EMBL" id="MBB3204274.1"/>
    </source>
</evidence>
<accession>A0A7W5DU92</accession>
<organism evidence="1 2">
    <name type="scientific">Aporhodopirellula rubra</name>
    <dbReference type="NCBI Taxonomy" id="980271"/>
    <lineage>
        <taxon>Bacteria</taxon>
        <taxon>Pseudomonadati</taxon>
        <taxon>Planctomycetota</taxon>
        <taxon>Planctomycetia</taxon>
        <taxon>Pirellulales</taxon>
        <taxon>Pirellulaceae</taxon>
        <taxon>Aporhodopirellula</taxon>
    </lineage>
</organism>
<keyword evidence="1" id="KW-0808">Transferase</keyword>
<dbReference type="GO" id="GO:0032259">
    <property type="term" value="P:methylation"/>
    <property type="evidence" value="ECO:0007669"/>
    <property type="project" value="UniProtKB-KW"/>
</dbReference>